<dbReference type="InterPro" id="IPR013783">
    <property type="entry name" value="Ig-like_fold"/>
</dbReference>
<dbReference type="AlphaFoldDB" id="G5IA88"/>
<evidence type="ECO:0000256" key="11">
    <source>
        <dbReference type="PIRSR" id="PIRSR000463-1"/>
    </source>
</evidence>
<feature type="active site" description="Proton donor" evidence="10 11">
    <location>
        <position position="475"/>
    </location>
</feature>
<dbReference type="GO" id="GO:0003844">
    <property type="term" value="F:1,4-alpha-glucan branching enzyme activity"/>
    <property type="evidence" value="ECO:0007669"/>
    <property type="project" value="UniProtKB-UniRule"/>
</dbReference>
<feature type="compositionally biased region" description="Low complexity" evidence="12">
    <location>
        <begin position="811"/>
        <end position="824"/>
    </location>
</feature>
<evidence type="ECO:0000256" key="4">
    <source>
        <dbReference type="ARBA" id="ARBA00009000"/>
    </source>
</evidence>
<dbReference type="GO" id="GO:0005978">
    <property type="term" value="P:glycogen biosynthetic process"/>
    <property type="evidence" value="ECO:0007669"/>
    <property type="project" value="UniProtKB-UniRule"/>
</dbReference>
<dbReference type="InterPro" id="IPR044143">
    <property type="entry name" value="GlgB_N_E_set_prok"/>
</dbReference>
<evidence type="ECO:0000256" key="1">
    <source>
        <dbReference type="ARBA" id="ARBA00000826"/>
    </source>
</evidence>
<sequence>MDKVLYEMMDWAAIEELVYSESGNPDKLLGPHLTENGLLIQVFIPTAVYVTVKLTALGKKYPMDMEDEAGVFAVLIPRKSLADYTLLVTYDNGITEELKDPYAFPPLFNESDLKKFEAGIHYDIYEKMGAHVVSVGDVKGVYFAVWAPCAMRVSVVGDFNLWDGRRHQMRRMGDSGIFELFIPGLAQGEIYKYEIKAQNGDPMLKADPYGNYAELRPHTASVVWDINQYQWRDKDWMDKRERIQSKESPMSIYEVHLGSWIRKPVEVDENGEEIIGSEFYNYRELAEKLAVYVKEMGYTHVELMPVMEHPLDASWGYQVTGYYAPTSRYGTPDDFMYFMDYMHEQGVGVILDWVPAHFPKDLSGLACFDGTCVYEHQDPRQGMHPHWGTLIYNYGRPQVTNFLIANALFWARKYHADGIRMDAVASMLYLDYGKNDGEWVANIYGGNENLEAVEFLKHLNSVFKKREPGAVLIAEESTAWPQITGNVDDGAVGFDYKWNMGWMNDFLGYMEYDPFFRCHHYGELTFSMLYAYSEDFILVFSHDEVVHGKGSMVGKMPGERLEDKFANLRTAYGFMMMHPGKKLLFMGQDMGQISEWNENESLHWEDLQYEIHSQLKLYVQALNQLYTSHPALYEMDYHPDGFEWINCTSGQDNILVFLRKTKKQEENLLVVCNFAPVVHEQFKLGVPFHGKYKEIFNSDEERFGGWGVGNPRVKTSKKDECDERPESITIQLAPLGIQIFSCTPVAEKAEPVKKAAVVKKPAAKKAAVKKAAAVKAKAAAKEQPEAKAKAVVEEKPEVKAKAAAKEKPATKAKSTPTGKTTTKAKTVKGKTK</sequence>
<keyword evidence="7 10" id="KW-0808">Transferase</keyword>
<evidence type="ECO:0000256" key="8">
    <source>
        <dbReference type="ARBA" id="ARBA00023056"/>
    </source>
</evidence>
<name>G5IA88_9FIRM</name>
<dbReference type="CDD" id="cd11322">
    <property type="entry name" value="AmyAc_Glg_BE"/>
    <property type="match status" value="1"/>
</dbReference>
<dbReference type="HAMAP" id="MF_00685">
    <property type="entry name" value="GlgB"/>
    <property type="match status" value="1"/>
</dbReference>
<evidence type="ECO:0000259" key="13">
    <source>
        <dbReference type="SMART" id="SM00642"/>
    </source>
</evidence>
<dbReference type="FunFam" id="2.60.40.1180:FF:000002">
    <property type="entry name" value="1,4-alpha-glucan branching enzyme GlgB"/>
    <property type="match status" value="1"/>
</dbReference>
<evidence type="ECO:0000256" key="2">
    <source>
        <dbReference type="ARBA" id="ARBA00002953"/>
    </source>
</evidence>
<feature type="domain" description="Glycosyl hydrolase family 13 catalytic" evidence="13">
    <location>
        <begin position="273"/>
        <end position="618"/>
    </location>
</feature>
<dbReference type="EC" id="2.4.1.18" evidence="10"/>
<evidence type="ECO:0000313" key="15">
    <source>
        <dbReference type="Proteomes" id="UP000005384"/>
    </source>
</evidence>
<dbReference type="HOGENOM" id="CLU_004245_3_2_9"/>
<feature type="active site" description="Nucleophile" evidence="10 11">
    <location>
        <position position="422"/>
    </location>
</feature>
<dbReference type="GO" id="GO:0005829">
    <property type="term" value="C:cytosol"/>
    <property type="evidence" value="ECO:0007669"/>
    <property type="project" value="TreeGrafter"/>
</dbReference>
<keyword evidence="5 10" id="KW-0321">Glycogen metabolism</keyword>
<comment type="similarity">
    <text evidence="4 10">Belongs to the glycosyl hydrolase 13 family. GlgB subfamily.</text>
</comment>
<evidence type="ECO:0000256" key="10">
    <source>
        <dbReference type="HAMAP-Rule" id="MF_00685"/>
    </source>
</evidence>
<dbReference type="EMBL" id="ADLN01000001">
    <property type="protein sequence ID" value="EHI61977.1"/>
    <property type="molecule type" value="Genomic_DNA"/>
</dbReference>
<evidence type="ECO:0000256" key="5">
    <source>
        <dbReference type="ARBA" id="ARBA00022600"/>
    </source>
</evidence>
<dbReference type="PIRSF" id="PIRSF000463">
    <property type="entry name" value="GlgB"/>
    <property type="match status" value="1"/>
</dbReference>
<feature type="compositionally biased region" description="Basic and acidic residues" evidence="12">
    <location>
        <begin position="779"/>
        <end position="809"/>
    </location>
</feature>
<keyword evidence="15" id="KW-1185">Reference proteome</keyword>
<dbReference type="SUPFAM" id="SSF51011">
    <property type="entry name" value="Glycosyl hydrolase domain"/>
    <property type="match status" value="1"/>
</dbReference>
<dbReference type="InterPro" id="IPR054169">
    <property type="entry name" value="GlgB_N"/>
</dbReference>
<dbReference type="PANTHER" id="PTHR43651:SF3">
    <property type="entry name" value="1,4-ALPHA-GLUCAN-BRANCHING ENZYME"/>
    <property type="match status" value="1"/>
</dbReference>
<dbReference type="InterPro" id="IPR017853">
    <property type="entry name" value="GH"/>
</dbReference>
<dbReference type="FunFam" id="2.60.40.10:FF:000169">
    <property type="entry name" value="1,4-alpha-glucan branching enzyme GlgB"/>
    <property type="match status" value="1"/>
</dbReference>
<accession>G5IA88</accession>
<dbReference type="InterPro" id="IPR006047">
    <property type="entry name" value="GH13_cat_dom"/>
</dbReference>
<evidence type="ECO:0000256" key="7">
    <source>
        <dbReference type="ARBA" id="ARBA00022679"/>
    </source>
</evidence>
<dbReference type="Gene3D" id="2.60.40.1180">
    <property type="entry name" value="Golgi alpha-mannosidase II"/>
    <property type="match status" value="1"/>
</dbReference>
<dbReference type="PATRIC" id="fig|742737.3.peg.429"/>
<dbReference type="InterPro" id="IPR004193">
    <property type="entry name" value="Glyco_hydro_13_N"/>
</dbReference>
<keyword evidence="9 10" id="KW-0119">Carbohydrate metabolism</keyword>
<dbReference type="NCBIfam" id="NF008967">
    <property type="entry name" value="PRK12313.1"/>
    <property type="match status" value="1"/>
</dbReference>
<evidence type="ECO:0000256" key="12">
    <source>
        <dbReference type="SAM" id="MobiDB-lite"/>
    </source>
</evidence>
<dbReference type="Gene3D" id="2.60.40.10">
    <property type="entry name" value="Immunoglobulins"/>
    <property type="match status" value="2"/>
</dbReference>
<dbReference type="Pfam" id="PF02922">
    <property type="entry name" value="CBM_48"/>
    <property type="match status" value="1"/>
</dbReference>
<dbReference type="Proteomes" id="UP000005384">
    <property type="component" value="Unassembled WGS sequence"/>
</dbReference>
<dbReference type="FunFam" id="3.20.20.80:FF:000003">
    <property type="entry name" value="1,4-alpha-glucan branching enzyme GlgB"/>
    <property type="match status" value="1"/>
</dbReference>
<dbReference type="InterPro" id="IPR037439">
    <property type="entry name" value="Branching_enzy"/>
</dbReference>
<proteinExistence type="inferred from homology"/>
<dbReference type="GO" id="GO:0043169">
    <property type="term" value="F:cation binding"/>
    <property type="evidence" value="ECO:0007669"/>
    <property type="project" value="InterPro"/>
</dbReference>
<evidence type="ECO:0000256" key="6">
    <source>
        <dbReference type="ARBA" id="ARBA00022676"/>
    </source>
</evidence>
<dbReference type="Pfam" id="PF00128">
    <property type="entry name" value="Alpha-amylase"/>
    <property type="match status" value="1"/>
</dbReference>
<keyword evidence="6 10" id="KW-0328">Glycosyltransferase</keyword>
<comment type="subunit">
    <text evidence="10">Monomer.</text>
</comment>
<dbReference type="GO" id="GO:0004553">
    <property type="term" value="F:hydrolase activity, hydrolyzing O-glycosyl compounds"/>
    <property type="evidence" value="ECO:0007669"/>
    <property type="project" value="InterPro"/>
</dbReference>
<comment type="caution">
    <text evidence="14">The sequence shown here is derived from an EMBL/GenBank/DDBJ whole genome shotgun (WGS) entry which is preliminary data.</text>
</comment>
<dbReference type="SUPFAM" id="SSF51445">
    <property type="entry name" value="(Trans)glycosidases"/>
    <property type="match status" value="1"/>
</dbReference>
<evidence type="ECO:0000256" key="3">
    <source>
        <dbReference type="ARBA" id="ARBA00004964"/>
    </source>
</evidence>
<dbReference type="InterPro" id="IPR014756">
    <property type="entry name" value="Ig_E-set"/>
</dbReference>
<evidence type="ECO:0000256" key="9">
    <source>
        <dbReference type="ARBA" id="ARBA00023277"/>
    </source>
</evidence>
<organism evidence="14 15">
    <name type="scientific">Hungatella hathewayi WAL-18680</name>
    <dbReference type="NCBI Taxonomy" id="742737"/>
    <lineage>
        <taxon>Bacteria</taxon>
        <taxon>Bacillati</taxon>
        <taxon>Bacillota</taxon>
        <taxon>Clostridia</taxon>
        <taxon>Lachnospirales</taxon>
        <taxon>Lachnospiraceae</taxon>
        <taxon>Hungatella</taxon>
    </lineage>
</organism>
<dbReference type="NCBIfam" id="NF003811">
    <property type="entry name" value="PRK05402.1"/>
    <property type="match status" value="1"/>
</dbReference>
<dbReference type="InterPro" id="IPR006407">
    <property type="entry name" value="GlgB"/>
</dbReference>
<dbReference type="Pfam" id="PF22019">
    <property type="entry name" value="GlgB_N"/>
    <property type="match status" value="1"/>
</dbReference>
<evidence type="ECO:0000313" key="14">
    <source>
        <dbReference type="EMBL" id="EHI61977.1"/>
    </source>
</evidence>
<dbReference type="CDD" id="cd02855">
    <property type="entry name" value="E_set_GBE_prok_N"/>
    <property type="match status" value="1"/>
</dbReference>
<dbReference type="RefSeq" id="WP_006778410.1">
    <property type="nucleotide sequence ID" value="NZ_CP040506.1"/>
</dbReference>
<dbReference type="UniPathway" id="UPA00164"/>
<reference evidence="14 15" key="1">
    <citation type="submission" date="2011-08" db="EMBL/GenBank/DDBJ databases">
        <title>The Genome Sequence of Clostridium hathewayi WAL-18680.</title>
        <authorList>
            <consortium name="The Broad Institute Genome Sequencing Platform"/>
            <person name="Earl A."/>
            <person name="Ward D."/>
            <person name="Feldgarden M."/>
            <person name="Gevers D."/>
            <person name="Finegold S.M."/>
            <person name="Summanen P.H."/>
            <person name="Molitoris D.R."/>
            <person name="Song M."/>
            <person name="Daigneault M."/>
            <person name="Allen-Vercoe E."/>
            <person name="Young S.K."/>
            <person name="Zeng Q."/>
            <person name="Gargeya S."/>
            <person name="Fitzgerald M."/>
            <person name="Haas B."/>
            <person name="Abouelleil A."/>
            <person name="Alvarado L."/>
            <person name="Arachchi H.M."/>
            <person name="Berlin A."/>
            <person name="Brown A."/>
            <person name="Chapman S.B."/>
            <person name="Chen Z."/>
            <person name="Dunbar C."/>
            <person name="Freedman E."/>
            <person name="Gearin G."/>
            <person name="Gellesch M."/>
            <person name="Goldberg J."/>
            <person name="Griggs A."/>
            <person name="Gujja S."/>
            <person name="Heiman D."/>
            <person name="Howarth C."/>
            <person name="Larson L."/>
            <person name="Lui A."/>
            <person name="MacDonald P.J.P."/>
            <person name="Montmayeur A."/>
            <person name="Murphy C."/>
            <person name="Neiman D."/>
            <person name="Pearson M."/>
            <person name="Priest M."/>
            <person name="Roberts A."/>
            <person name="Saif S."/>
            <person name="Shea T."/>
            <person name="Shenoy N."/>
            <person name="Sisk P."/>
            <person name="Stolte C."/>
            <person name="Sykes S."/>
            <person name="Wortman J."/>
            <person name="Nusbaum C."/>
            <person name="Birren B."/>
        </authorList>
    </citation>
    <scope>NUCLEOTIDE SEQUENCE [LARGE SCALE GENOMIC DNA]</scope>
    <source>
        <strain evidence="14 15">WAL-18680</strain>
    </source>
</reference>
<gene>
    <name evidence="10" type="primary">glgB</name>
    <name evidence="14" type="ORF">HMPREF9473_00428</name>
</gene>
<dbReference type="NCBIfam" id="TIGR01515">
    <property type="entry name" value="branching_enzym"/>
    <property type="match status" value="1"/>
</dbReference>
<protein>
    <recommendedName>
        <fullName evidence="10">1,4-alpha-glucan branching enzyme GlgB</fullName>
        <ecNumber evidence="10">2.4.1.18</ecNumber>
    </recommendedName>
    <alternativeName>
        <fullName evidence="10">1,4-alpha-D-glucan:1,4-alpha-D-glucan 6-glucosyl-transferase</fullName>
    </alternativeName>
    <alternativeName>
        <fullName evidence="10">Alpha-(1-&gt;4)-glucan branching enzyme</fullName>
    </alternativeName>
    <alternativeName>
        <fullName evidence="10">Glycogen branching enzyme</fullName>
        <shortName evidence="10">BE</shortName>
    </alternativeName>
</protein>
<dbReference type="PANTHER" id="PTHR43651">
    <property type="entry name" value="1,4-ALPHA-GLUCAN-BRANCHING ENZYME"/>
    <property type="match status" value="1"/>
</dbReference>
<dbReference type="OrthoDB" id="9800174at2"/>
<dbReference type="Gene3D" id="3.20.20.80">
    <property type="entry name" value="Glycosidases"/>
    <property type="match status" value="1"/>
</dbReference>
<comment type="function">
    <text evidence="2 10">Catalyzes the formation of the alpha-1,6-glucosidic linkages in glycogen by scission of a 1,4-alpha-linked oligosaccharide from growing alpha-1,4-glucan chains and the subsequent attachment of the oligosaccharide to the alpha-1,6 position.</text>
</comment>
<keyword evidence="8 10" id="KW-0320">Glycogen biosynthesis</keyword>
<dbReference type="SUPFAM" id="SSF81296">
    <property type="entry name" value="E set domains"/>
    <property type="match status" value="1"/>
</dbReference>
<feature type="region of interest" description="Disordered" evidence="12">
    <location>
        <begin position="779"/>
        <end position="832"/>
    </location>
</feature>
<dbReference type="SMART" id="SM00642">
    <property type="entry name" value="Aamy"/>
    <property type="match status" value="1"/>
</dbReference>
<comment type="pathway">
    <text evidence="3 10">Glycan biosynthesis; glycogen biosynthesis.</text>
</comment>
<dbReference type="Pfam" id="PF02806">
    <property type="entry name" value="Alpha-amylase_C"/>
    <property type="match status" value="1"/>
</dbReference>
<dbReference type="InterPro" id="IPR013780">
    <property type="entry name" value="Glyco_hydro_b"/>
</dbReference>
<dbReference type="InterPro" id="IPR006048">
    <property type="entry name" value="A-amylase/branching_C"/>
</dbReference>
<comment type="catalytic activity">
    <reaction evidence="1 10">
        <text>Transfers a segment of a (1-&gt;4)-alpha-D-glucan chain to a primary hydroxy group in a similar glucan chain.</text>
        <dbReference type="EC" id="2.4.1.18"/>
    </reaction>
</comment>